<organism evidence="2 3">
    <name type="scientific">Azoarcus indigens</name>
    <dbReference type="NCBI Taxonomy" id="29545"/>
    <lineage>
        <taxon>Bacteria</taxon>
        <taxon>Pseudomonadati</taxon>
        <taxon>Pseudomonadota</taxon>
        <taxon>Betaproteobacteria</taxon>
        <taxon>Rhodocyclales</taxon>
        <taxon>Zoogloeaceae</taxon>
        <taxon>Azoarcus</taxon>
    </lineage>
</organism>
<evidence type="ECO:0000313" key="2">
    <source>
        <dbReference type="EMBL" id="TDN55873.1"/>
    </source>
</evidence>
<evidence type="ECO:0000259" key="1">
    <source>
        <dbReference type="Pfam" id="PF13579"/>
    </source>
</evidence>
<keyword evidence="3" id="KW-1185">Reference proteome</keyword>
<name>A0A4R6ECJ2_9RHOO</name>
<gene>
    <name evidence="2" type="ORF">C7389_103211</name>
</gene>
<dbReference type="PANTHER" id="PTHR45947:SF3">
    <property type="entry name" value="SULFOQUINOVOSYL TRANSFERASE SQD2"/>
    <property type="match status" value="1"/>
</dbReference>
<dbReference type="Proteomes" id="UP000295129">
    <property type="component" value="Unassembled WGS sequence"/>
</dbReference>
<dbReference type="Gene3D" id="3.40.50.2000">
    <property type="entry name" value="Glycogen Phosphorylase B"/>
    <property type="match status" value="2"/>
</dbReference>
<dbReference type="Pfam" id="PF13579">
    <property type="entry name" value="Glyco_trans_4_4"/>
    <property type="match status" value="1"/>
</dbReference>
<dbReference type="SUPFAM" id="SSF53756">
    <property type="entry name" value="UDP-Glycosyltransferase/glycogen phosphorylase"/>
    <property type="match status" value="1"/>
</dbReference>
<dbReference type="AlphaFoldDB" id="A0A4R6ECJ2"/>
<dbReference type="PANTHER" id="PTHR45947">
    <property type="entry name" value="SULFOQUINOVOSYL TRANSFERASE SQD2"/>
    <property type="match status" value="1"/>
</dbReference>
<dbReference type="RefSeq" id="WP_133589149.1">
    <property type="nucleotide sequence ID" value="NZ_SNVV01000003.1"/>
</dbReference>
<sequence length="386" mass="41683">MREGSALHVSDVTMFYAARSGGIRRYLQEKRRWLQARPGFRHSLVLPRHAALGEEAVEVPSLPLPFSHGYRLPLARRAAARALVELQPDVIEAGDPYRLAWAAVDAGQALGVPVVGFYHSDMPRVIGKACGAAAERLAEAYTRRLYSRFDLVLAPSACMVQRLLELGLPRVERQALGVDSRVFHPSRRSQGWRLRLGAGPRDRLLVFVGRFAAEKNLPVLYDMLDRLGPGHVLVLVGNGNPPPEHPAVRVVPFISDPARLAGLIASCDLFVHAGDQETFGLAPLEAMACGLPVVAARAGGLAELVDDSVGCAVPAPDPATLASGMAEAVKQLCAADLQPLREAARSRAESYDWERILPGIAARYAALGRHRELPLGDIGLSPSALR</sequence>
<protein>
    <submittedName>
        <fullName evidence="2">Alpha-1,6-mannosyltransferase</fullName>
    </submittedName>
</protein>
<dbReference type="InterPro" id="IPR028098">
    <property type="entry name" value="Glyco_trans_4-like_N"/>
</dbReference>
<keyword evidence="2" id="KW-0808">Transferase</keyword>
<dbReference type="GO" id="GO:0016757">
    <property type="term" value="F:glycosyltransferase activity"/>
    <property type="evidence" value="ECO:0007669"/>
    <property type="project" value="UniProtKB-KW"/>
</dbReference>
<dbReference type="EMBL" id="SNVV01000003">
    <property type="protein sequence ID" value="TDN55873.1"/>
    <property type="molecule type" value="Genomic_DNA"/>
</dbReference>
<keyword evidence="2" id="KW-0328">Glycosyltransferase</keyword>
<proteinExistence type="predicted"/>
<comment type="caution">
    <text evidence="2">The sequence shown here is derived from an EMBL/GenBank/DDBJ whole genome shotgun (WGS) entry which is preliminary data.</text>
</comment>
<dbReference type="OrthoDB" id="8779556at2"/>
<dbReference type="Pfam" id="PF13692">
    <property type="entry name" value="Glyco_trans_1_4"/>
    <property type="match status" value="1"/>
</dbReference>
<dbReference type="InterPro" id="IPR050194">
    <property type="entry name" value="Glycosyltransferase_grp1"/>
</dbReference>
<accession>A0A4R6ECJ2</accession>
<reference evidence="2 3" key="1">
    <citation type="submission" date="2019-03" db="EMBL/GenBank/DDBJ databases">
        <title>Genomic Encyclopedia of Type Strains, Phase IV (KMG-IV): sequencing the most valuable type-strain genomes for metagenomic binning, comparative biology and taxonomic classification.</title>
        <authorList>
            <person name="Goeker M."/>
        </authorList>
    </citation>
    <scope>NUCLEOTIDE SEQUENCE [LARGE SCALE GENOMIC DNA]</scope>
    <source>
        <strain evidence="2 3">DSM 12121</strain>
    </source>
</reference>
<feature type="domain" description="Glycosyltransferase subfamily 4-like N-terminal" evidence="1">
    <location>
        <begin position="21"/>
        <end position="172"/>
    </location>
</feature>
<evidence type="ECO:0000313" key="3">
    <source>
        <dbReference type="Proteomes" id="UP000295129"/>
    </source>
</evidence>